<keyword evidence="4" id="KW-1185">Reference proteome</keyword>
<dbReference type="EMBL" id="JANEYF010003013">
    <property type="protein sequence ID" value="KAJ8940232.1"/>
    <property type="molecule type" value="Genomic_DNA"/>
</dbReference>
<dbReference type="GO" id="GO:0003948">
    <property type="term" value="F:N4-(beta-N-acetylglucosaminyl)-L-asparaginase activity"/>
    <property type="evidence" value="ECO:0007669"/>
    <property type="project" value="TreeGrafter"/>
</dbReference>
<dbReference type="SUPFAM" id="SSF56235">
    <property type="entry name" value="N-terminal nucleophile aminohydrolases (Ntn hydrolases)"/>
    <property type="match status" value="1"/>
</dbReference>
<dbReference type="GO" id="GO:0005764">
    <property type="term" value="C:lysosome"/>
    <property type="evidence" value="ECO:0007669"/>
    <property type="project" value="TreeGrafter"/>
</dbReference>
<evidence type="ECO:0000313" key="3">
    <source>
        <dbReference type="EMBL" id="KAJ8940232.1"/>
    </source>
</evidence>
<proteinExistence type="inferred from homology"/>
<accession>A0AAV8XPF0</accession>
<evidence type="ECO:0000313" key="4">
    <source>
        <dbReference type="Proteomes" id="UP001162156"/>
    </source>
</evidence>
<evidence type="ECO:0000256" key="1">
    <source>
        <dbReference type="ARBA" id="ARBA00010872"/>
    </source>
</evidence>
<dbReference type="InterPro" id="IPR029055">
    <property type="entry name" value="Ntn_hydrolases_N"/>
</dbReference>
<dbReference type="Pfam" id="PF01112">
    <property type="entry name" value="Asparaginase_2"/>
    <property type="match status" value="1"/>
</dbReference>
<organism evidence="3 4">
    <name type="scientific">Rhamnusium bicolor</name>
    <dbReference type="NCBI Taxonomy" id="1586634"/>
    <lineage>
        <taxon>Eukaryota</taxon>
        <taxon>Metazoa</taxon>
        <taxon>Ecdysozoa</taxon>
        <taxon>Arthropoda</taxon>
        <taxon>Hexapoda</taxon>
        <taxon>Insecta</taxon>
        <taxon>Pterygota</taxon>
        <taxon>Neoptera</taxon>
        <taxon>Endopterygota</taxon>
        <taxon>Coleoptera</taxon>
        <taxon>Polyphaga</taxon>
        <taxon>Cucujiformia</taxon>
        <taxon>Chrysomeloidea</taxon>
        <taxon>Cerambycidae</taxon>
        <taxon>Lepturinae</taxon>
        <taxon>Rhagiini</taxon>
        <taxon>Rhamnusium</taxon>
    </lineage>
</organism>
<dbReference type="Proteomes" id="UP001162156">
    <property type="component" value="Unassembled WGS sequence"/>
</dbReference>
<sequence>MKLMLLVLQFVGVCYANIPLVVNTWNFQHATQKAWAVLKDNSNGNDNALDALTLGCKICQDEQCDNTVGYGGSPDENGETTLDALIFDGYVHIANI</sequence>
<reference evidence="3" key="1">
    <citation type="journal article" date="2023" name="Insect Mol. Biol.">
        <title>Genome sequencing provides insights into the evolution of gene families encoding plant cell wall-degrading enzymes in longhorned beetles.</title>
        <authorList>
            <person name="Shin N.R."/>
            <person name="Okamura Y."/>
            <person name="Kirsch R."/>
            <person name="Pauchet Y."/>
        </authorList>
    </citation>
    <scope>NUCLEOTIDE SEQUENCE</scope>
    <source>
        <strain evidence="3">RBIC_L_NR</strain>
    </source>
</reference>
<keyword evidence="2" id="KW-0732">Signal</keyword>
<name>A0AAV8XPF0_9CUCU</name>
<feature type="signal peptide" evidence="2">
    <location>
        <begin position="1"/>
        <end position="16"/>
    </location>
</feature>
<dbReference type="AlphaFoldDB" id="A0AAV8XPF0"/>
<dbReference type="PANTHER" id="PTHR10188">
    <property type="entry name" value="L-ASPARAGINASE"/>
    <property type="match status" value="1"/>
</dbReference>
<dbReference type="InterPro" id="IPR000246">
    <property type="entry name" value="Peptidase_T2"/>
</dbReference>
<comment type="similarity">
    <text evidence="1">Belongs to the Ntn-hydrolase family.</text>
</comment>
<comment type="caution">
    <text evidence="3">The sequence shown here is derived from an EMBL/GenBank/DDBJ whole genome shotgun (WGS) entry which is preliminary data.</text>
</comment>
<feature type="chain" id="PRO_5043754019" evidence="2">
    <location>
        <begin position="17"/>
        <end position="96"/>
    </location>
</feature>
<evidence type="ECO:0000256" key="2">
    <source>
        <dbReference type="SAM" id="SignalP"/>
    </source>
</evidence>
<protein>
    <submittedName>
        <fullName evidence="3">Uncharacterized protein</fullName>
    </submittedName>
</protein>
<gene>
    <name evidence="3" type="ORF">NQ314_010795</name>
</gene>
<dbReference type="PANTHER" id="PTHR10188:SF6">
    <property type="entry name" value="N(4)-(BETA-N-ACETYLGLUCOSAMINYL)-L-ASPARAGINASE"/>
    <property type="match status" value="1"/>
</dbReference>